<sequence length="351" mass="35656">MRVLGVDLVALGLTLALGAVGGVLAHAAHLPLGYLLGSMVLVGVLSALGAKPFGKLPTLPARLRFSFVPVIGVAIGGAFTPEVARAALGWGPSLAALFVFVPLAHALGYAVFRRGGFAPAEAFYGAVPGGLIESVQMGEEAGADVRLLIVVQTLRLILTIITVPLIFLALTGHAVGSAAGATMVGGAAPLTVRDIGLMIAAGLIGAQAGKRLRLPGYIITGPLLCSAILHVTGLMQAIPPGWLVSVTQVILGAGLGVRFVGMDRRMLARCGRLAMLNGALALGLAFGFAGVVHGVTGEPVAAGFLAFAPGGLAEMSLIALSLNMSVIYVTAHHVLRIVLAVSFAKLGRRLV</sequence>
<dbReference type="InterPro" id="IPR007820">
    <property type="entry name" value="AbrB_fam"/>
</dbReference>
<keyword evidence="3" id="KW-1185">Reference proteome</keyword>
<dbReference type="EMBL" id="JAAIVJ010000005">
    <property type="protein sequence ID" value="NEY90802.1"/>
    <property type="molecule type" value="Genomic_DNA"/>
</dbReference>
<feature type="transmembrane region" description="Helical" evidence="1">
    <location>
        <begin position="216"/>
        <end position="235"/>
    </location>
</feature>
<dbReference type="Pfam" id="PF05145">
    <property type="entry name" value="AbrB"/>
    <property type="match status" value="1"/>
</dbReference>
<keyword evidence="1" id="KW-0812">Transmembrane</keyword>
<dbReference type="PANTHER" id="PTHR38457:SF1">
    <property type="entry name" value="REGULATOR ABRB-RELATED"/>
    <property type="match status" value="1"/>
</dbReference>
<evidence type="ECO:0000313" key="2">
    <source>
        <dbReference type="EMBL" id="NEY90802.1"/>
    </source>
</evidence>
<dbReference type="PIRSF" id="PIRSF038991">
    <property type="entry name" value="Protein_AbrB"/>
    <property type="match status" value="1"/>
</dbReference>
<feature type="transmembrane region" description="Helical" evidence="1">
    <location>
        <begin position="273"/>
        <end position="295"/>
    </location>
</feature>
<proteinExistence type="predicted"/>
<feature type="transmembrane region" description="Helical" evidence="1">
    <location>
        <begin position="241"/>
        <end position="261"/>
    </location>
</feature>
<organism evidence="2 3">
    <name type="scientific">Tabrizicola oligotrophica</name>
    <dbReference type="NCBI Taxonomy" id="2710650"/>
    <lineage>
        <taxon>Bacteria</taxon>
        <taxon>Pseudomonadati</taxon>
        <taxon>Pseudomonadota</taxon>
        <taxon>Alphaproteobacteria</taxon>
        <taxon>Rhodobacterales</taxon>
        <taxon>Paracoccaceae</taxon>
        <taxon>Tabrizicola</taxon>
    </lineage>
</organism>
<dbReference type="AlphaFoldDB" id="A0A6M0QWB3"/>
<keyword evidence="1" id="KW-1133">Transmembrane helix</keyword>
<keyword evidence="1" id="KW-0472">Membrane</keyword>
<evidence type="ECO:0000313" key="3">
    <source>
        <dbReference type="Proteomes" id="UP000477782"/>
    </source>
</evidence>
<protein>
    <submittedName>
        <fullName evidence="2">AbrB family transcriptional regulator</fullName>
    </submittedName>
</protein>
<evidence type="ECO:0000256" key="1">
    <source>
        <dbReference type="SAM" id="Phobius"/>
    </source>
</evidence>
<feature type="transmembrane region" description="Helical" evidence="1">
    <location>
        <begin position="181"/>
        <end position="204"/>
    </location>
</feature>
<dbReference type="PANTHER" id="PTHR38457">
    <property type="entry name" value="REGULATOR ABRB-RELATED"/>
    <property type="match status" value="1"/>
</dbReference>
<feature type="transmembrane region" description="Helical" evidence="1">
    <location>
        <begin position="35"/>
        <end position="53"/>
    </location>
</feature>
<feature type="transmembrane region" description="Helical" evidence="1">
    <location>
        <begin position="90"/>
        <end position="112"/>
    </location>
</feature>
<dbReference type="GO" id="GO:0010468">
    <property type="term" value="P:regulation of gene expression"/>
    <property type="evidence" value="ECO:0007669"/>
    <property type="project" value="InterPro"/>
</dbReference>
<name>A0A6M0QWB3_9RHOB</name>
<dbReference type="GO" id="GO:0016020">
    <property type="term" value="C:membrane"/>
    <property type="evidence" value="ECO:0007669"/>
    <property type="project" value="InterPro"/>
</dbReference>
<dbReference type="RefSeq" id="WP_164625614.1">
    <property type="nucleotide sequence ID" value="NZ_JAAIVJ010000005.1"/>
</dbReference>
<comment type="caution">
    <text evidence="2">The sequence shown here is derived from an EMBL/GenBank/DDBJ whole genome shotgun (WGS) entry which is preliminary data.</text>
</comment>
<reference evidence="2 3" key="1">
    <citation type="submission" date="2020-02" db="EMBL/GenBank/DDBJ databases">
        <authorList>
            <person name="Chen W.-M."/>
        </authorList>
    </citation>
    <scope>NUCLEOTIDE SEQUENCE [LARGE SCALE GENOMIC DNA]</scope>
    <source>
        <strain evidence="2 3">KMS-5</strain>
    </source>
</reference>
<feature type="transmembrane region" description="Helical" evidence="1">
    <location>
        <begin position="65"/>
        <end position="84"/>
    </location>
</feature>
<accession>A0A6M0QWB3</accession>
<dbReference type="Proteomes" id="UP000477782">
    <property type="component" value="Unassembled WGS sequence"/>
</dbReference>
<gene>
    <name evidence="2" type="ORF">G4Z14_10885</name>
</gene>
<feature type="transmembrane region" description="Helical" evidence="1">
    <location>
        <begin position="156"/>
        <end position="175"/>
    </location>
</feature>